<organism evidence="1 2">
    <name type="scientific">Bradyrhizobium huanghuaihaiense</name>
    <dbReference type="NCBI Taxonomy" id="990078"/>
    <lineage>
        <taxon>Bacteria</taxon>
        <taxon>Pseudomonadati</taxon>
        <taxon>Pseudomonadota</taxon>
        <taxon>Alphaproteobacteria</taxon>
        <taxon>Hyphomicrobiales</taxon>
        <taxon>Nitrobacteraceae</taxon>
        <taxon>Bradyrhizobium</taxon>
    </lineage>
</organism>
<protein>
    <submittedName>
        <fullName evidence="1">Uncharacterized protein</fullName>
    </submittedName>
</protein>
<comment type="caution">
    <text evidence="1">The sequence shown here is derived from an EMBL/GenBank/DDBJ whole genome shotgun (WGS) entry which is preliminary data.</text>
</comment>
<reference evidence="1 2" key="1">
    <citation type="journal article" date="2015" name="Stand. Genomic Sci.">
        <title>Genomic Encyclopedia of Bacterial and Archaeal Type Strains, Phase III: the genomes of soil and plant-associated and newly described type strains.</title>
        <authorList>
            <person name="Whitman W.B."/>
            <person name="Woyke T."/>
            <person name="Klenk H.P."/>
            <person name="Zhou Y."/>
            <person name="Lilburn T.G."/>
            <person name="Beck B.J."/>
            <person name="De Vos P."/>
            <person name="Vandamme P."/>
            <person name="Eisen J.A."/>
            <person name="Garrity G."/>
            <person name="Hugenholtz P."/>
            <person name="Kyrpides N.C."/>
        </authorList>
    </citation>
    <scope>NUCLEOTIDE SEQUENCE [LARGE SCALE GENOMIC DNA]</scope>
    <source>
        <strain evidence="1 2">CGMCC 1.10948</strain>
    </source>
</reference>
<sequence length="60" mass="6941">MNTDYMAEAARHRHVAEEYRTMASCTSDEGLRKVYLRLADDYDSLATNEDRVACNRRLAN</sequence>
<name>A0A562R056_9BRAD</name>
<evidence type="ECO:0000313" key="2">
    <source>
        <dbReference type="Proteomes" id="UP000316291"/>
    </source>
</evidence>
<gene>
    <name evidence="1" type="ORF">IQ16_06818</name>
</gene>
<dbReference type="Proteomes" id="UP000316291">
    <property type="component" value="Unassembled WGS sequence"/>
</dbReference>
<keyword evidence="2" id="KW-1185">Reference proteome</keyword>
<accession>A0A562R056</accession>
<dbReference type="AlphaFoldDB" id="A0A562R056"/>
<proteinExistence type="predicted"/>
<dbReference type="EMBL" id="VLLA01000023">
    <property type="protein sequence ID" value="TWI61964.1"/>
    <property type="molecule type" value="Genomic_DNA"/>
</dbReference>
<evidence type="ECO:0000313" key="1">
    <source>
        <dbReference type="EMBL" id="TWI61964.1"/>
    </source>
</evidence>